<feature type="domain" description="Major facilitator superfamily (MFS) profile" evidence="8">
    <location>
        <begin position="13"/>
        <end position="516"/>
    </location>
</feature>
<keyword evidence="6 7" id="KW-0472">Membrane</keyword>
<keyword evidence="10" id="KW-1185">Reference proteome</keyword>
<keyword evidence="5 7" id="KW-1133">Transmembrane helix</keyword>
<feature type="transmembrane region" description="Helical" evidence="7">
    <location>
        <begin position="248"/>
        <end position="266"/>
    </location>
</feature>
<keyword evidence="4 7" id="KW-0812">Transmembrane</keyword>
<evidence type="ECO:0000256" key="6">
    <source>
        <dbReference type="ARBA" id="ARBA00023136"/>
    </source>
</evidence>
<comment type="caution">
    <text evidence="9">The sequence shown here is derived from an EMBL/GenBank/DDBJ whole genome shotgun (WGS) entry which is preliminary data.</text>
</comment>
<evidence type="ECO:0000256" key="5">
    <source>
        <dbReference type="ARBA" id="ARBA00022989"/>
    </source>
</evidence>
<dbReference type="PANTHER" id="PTHR23514:SF3">
    <property type="entry name" value="BYPASS OF STOP CODON PROTEIN 6"/>
    <property type="match status" value="1"/>
</dbReference>
<name>A0A2S7U3L8_9BACT</name>
<feature type="transmembrane region" description="Helical" evidence="7">
    <location>
        <begin position="137"/>
        <end position="159"/>
    </location>
</feature>
<sequence length="528" mass="57675">MDKTLSNKERSIIFWGSFLALMAAGVGFGIRVMSIGIWQTEFNISGAEAGGLFGASLWPIAVGMILFSLVVDKIGYKSSMMIAFAALAGSSIWSIYAKDLGTLTLAFLLCGFGHGVVEACINPLCATMYKDQKSKMLNILHASWPAGIAVGATIFLLLGTGEAPVLAWRQMFWFMIIPVIAFGVMFLISHHYPKDERVEANVSYVDMFKEFGGLGIFLATTFLFYELVGQMINYGLIETSDALGPNRIYTSVIVGAAAGLISGFALKSAGKVLFFILCLIMIPLATAEIATDGWIQKLMKPVLAEEYGFDSGWAIVMSSLIMMTLRFFAGVPLRFMSPPALLLLSSVFSIAGLLLLSEVSGIMIFIAFIFYGVGQTFYWPTVLGFTAEQFPKGGAMTLNTVSAMGLLTVGIFGMPFLGAVADNFNAEIVKQEKPQVYEVQKSPANFFFWKYEKVDIAGVQKDLNFPEKAADQTADQQAFTKKVDQNGRKVLKVAAYLPAIMGVAFLIMIFFYKSRGGYKPVVLESSWE</sequence>
<accession>A0A2S7U3L8</accession>
<dbReference type="GO" id="GO:0016020">
    <property type="term" value="C:membrane"/>
    <property type="evidence" value="ECO:0007669"/>
    <property type="project" value="TreeGrafter"/>
</dbReference>
<dbReference type="RefSeq" id="WP_105044116.1">
    <property type="nucleotide sequence ID" value="NZ_MQWA01000001.1"/>
</dbReference>
<dbReference type="PANTHER" id="PTHR23514">
    <property type="entry name" value="BYPASS OF STOP CODON PROTEIN 6"/>
    <property type="match status" value="1"/>
</dbReference>
<dbReference type="Proteomes" id="UP000239907">
    <property type="component" value="Unassembled WGS sequence"/>
</dbReference>
<dbReference type="SUPFAM" id="SSF103473">
    <property type="entry name" value="MFS general substrate transporter"/>
    <property type="match status" value="1"/>
</dbReference>
<feature type="transmembrane region" description="Helical" evidence="7">
    <location>
        <begin position="490"/>
        <end position="512"/>
    </location>
</feature>
<comment type="similarity">
    <text evidence="2">Belongs to the major facilitator superfamily.</text>
</comment>
<proteinExistence type="inferred from homology"/>
<evidence type="ECO:0000256" key="1">
    <source>
        <dbReference type="ARBA" id="ARBA00004127"/>
    </source>
</evidence>
<dbReference type="InterPro" id="IPR051788">
    <property type="entry name" value="MFS_Transporter"/>
</dbReference>
<dbReference type="Gene3D" id="1.20.1250.20">
    <property type="entry name" value="MFS general substrate transporter like domains"/>
    <property type="match status" value="2"/>
</dbReference>
<comment type="subcellular location">
    <subcellularLocation>
        <location evidence="1">Endomembrane system</location>
        <topology evidence="1">Multi-pass membrane protein</topology>
    </subcellularLocation>
</comment>
<feature type="transmembrane region" description="Helical" evidence="7">
    <location>
        <begin position="50"/>
        <end position="71"/>
    </location>
</feature>
<dbReference type="OrthoDB" id="9783757at2"/>
<feature type="transmembrane region" description="Helical" evidence="7">
    <location>
        <begin position="401"/>
        <end position="421"/>
    </location>
</feature>
<keyword evidence="3" id="KW-0813">Transport</keyword>
<evidence type="ECO:0000256" key="7">
    <source>
        <dbReference type="SAM" id="Phobius"/>
    </source>
</evidence>
<evidence type="ECO:0000313" key="9">
    <source>
        <dbReference type="EMBL" id="PQJ29609.1"/>
    </source>
</evidence>
<evidence type="ECO:0000259" key="8">
    <source>
        <dbReference type="PROSITE" id="PS50850"/>
    </source>
</evidence>
<feature type="transmembrane region" description="Helical" evidence="7">
    <location>
        <begin position="12"/>
        <end position="38"/>
    </location>
</feature>
<feature type="transmembrane region" description="Helical" evidence="7">
    <location>
        <begin position="171"/>
        <end position="190"/>
    </location>
</feature>
<evidence type="ECO:0000256" key="4">
    <source>
        <dbReference type="ARBA" id="ARBA00022692"/>
    </source>
</evidence>
<evidence type="ECO:0000256" key="2">
    <source>
        <dbReference type="ARBA" id="ARBA00008335"/>
    </source>
</evidence>
<feature type="transmembrane region" description="Helical" evidence="7">
    <location>
        <begin position="211"/>
        <end position="228"/>
    </location>
</feature>
<feature type="transmembrane region" description="Helical" evidence="7">
    <location>
        <begin position="341"/>
        <end position="371"/>
    </location>
</feature>
<evidence type="ECO:0000256" key="3">
    <source>
        <dbReference type="ARBA" id="ARBA00022448"/>
    </source>
</evidence>
<gene>
    <name evidence="9" type="ORF">BSZ32_14665</name>
</gene>
<dbReference type="GO" id="GO:0012505">
    <property type="term" value="C:endomembrane system"/>
    <property type="evidence" value="ECO:0007669"/>
    <property type="project" value="UniProtKB-SubCell"/>
</dbReference>
<dbReference type="InterPro" id="IPR020846">
    <property type="entry name" value="MFS_dom"/>
</dbReference>
<feature type="transmembrane region" description="Helical" evidence="7">
    <location>
        <begin position="103"/>
        <end position="125"/>
    </location>
</feature>
<protein>
    <recommendedName>
        <fullName evidence="8">Major facilitator superfamily (MFS) profile domain-containing protein</fullName>
    </recommendedName>
</protein>
<dbReference type="InterPro" id="IPR036259">
    <property type="entry name" value="MFS_trans_sf"/>
</dbReference>
<dbReference type="Pfam" id="PF07690">
    <property type="entry name" value="MFS_1"/>
    <property type="match status" value="1"/>
</dbReference>
<dbReference type="PROSITE" id="PS50850">
    <property type="entry name" value="MFS"/>
    <property type="match status" value="1"/>
</dbReference>
<organism evidence="9 10">
    <name type="scientific">Rubritalea profundi</name>
    <dbReference type="NCBI Taxonomy" id="1658618"/>
    <lineage>
        <taxon>Bacteria</taxon>
        <taxon>Pseudomonadati</taxon>
        <taxon>Verrucomicrobiota</taxon>
        <taxon>Verrucomicrobiia</taxon>
        <taxon>Verrucomicrobiales</taxon>
        <taxon>Rubritaleaceae</taxon>
        <taxon>Rubritalea</taxon>
    </lineage>
</organism>
<evidence type="ECO:0000313" key="10">
    <source>
        <dbReference type="Proteomes" id="UP000239907"/>
    </source>
</evidence>
<reference evidence="9 10" key="1">
    <citation type="submission" date="2016-12" db="EMBL/GenBank/DDBJ databases">
        <title>Study of bacterial adaptation to deep sea.</title>
        <authorList>
            <person name="Song J."/>
            <person name="Yoshizawa S."/>
            <person name="Kogure K."/>
        </authorList>
    </citation>
    <scope>NUCLEOTIDE SEQUENCE [LARGE SCALE GENOMIC DNA]</scope>
    <source>
        <strain evidence="9 10">SAORIC-165</strain>
    </source>
</reference>
<dbReference type="InterPro" id="IPR011701">
    <property type="entry name" value="MFS"/>
</dbReference>
<feature type="transmembrane region" description="Helical" evidence="7">
    <location>
        <begin position="78"/>
        <end position="97"/>
    </location>
</feature>
<feature type="transmembrane region" description="Helical" evidence="7">
    <location>
        <begin position="273"/>
        <end position="291"/>
    </location>
</feature>
<dbReference type="EMBL" id="MQWA01000001">
    <property type="protein sequence ID" value="PQJ29609.1"/>
    <property type="molecule type" value="Genomic_DNA"/>
</dbReference>
<dbReference type="GO" id="GO:0022857">
    <property type="term" value="F:transmembrane transporter activity"/>
    <property type="evidence" value="ECO:0007669"/>
    <property type="project" value="InterPro"/>
</dbReference>
<dbReference type="AlphaFoldDB" id="A0A2S7U3L8"/>